<proteinExistence type="predicted"/>
<evidence type="ECO:0000256" key="1">
    <source>
        <dbReference type="ARBA" id="ARBA00023125"/>
    </source>
</evidence>
<evidence type="ECO:0000313" key="3">
    <source>
        <dbReference type="EMBL" id="MFC5521793.1"/>
    </source>
</evidence>
<comment type="caution">
    <text evidence="3">The sequence shown here is derived from an EMBL/GenBank/DDBJ whole genome shotgun (WGS) entry which is preliminary data.</text>
</comment>
<feature type="region of interest" description="Disordered" evidence="2">
    <location>
        <begin position="170"/>
        <end position="194"/>
    </location>
</feature>
<dbReference type="Gene3D" id="1.10.150.130">
    <property type="match status" value="1"/>
</dbReference>
<evidence type="ECO:0008006" key="5">
    <source>
        <dbReference type="Google" id="ProtNLM"/>
    </source>
</evidence>
<gene>
    <name evidence="3" type="ORF">ACFPP7_12860</name>
</gene>
<evidence type="ECO:0000256" key="2">
    <source>
        <dbReference type="SAM" id="MobiDB-lite"/>
    </source>
</evidence>
<dbReference type="EMBL" id="JBHSMX010000020">
    <property type="protein sequence ID" value="MFC5521793.1"/>
    <property type="molecule type" value="Genomic_DNA"/>
</dbReference>
<protein>
    <recommendedName>
        <fullName evidence="5">Core-binding (CB) domain-containing protein</fullName>
    </recommendedName>
</protein>
<name>A0ABW0QAX0_9BURK</name>
<keyword evidence="4" id="KW-1185">Reference proteome</keyword>
<organism evidence="3 4">
    <name type="scientific">Polaromonas jejuensis</name>
    <dbReference type="NCBI Taxonomy" id="457502"/>
    <lineage>
        <taxon>Bacteria</taxon>
        <taxon>Pseudomonadati</taxon>
        <taxon>Pseudomonadota</taxon>
        <taxon>Betaproteobacteria</taxon>
        <taxon>Burkholderiales</taxon>
        <taxon>Comamonadaceae</taxon>
        <taxon>Polaromonas</taxon>
    </lineage>
</organism>
<accession>A0ABW0QAX0</accession>
<dbReference type="InterPro" id="IPR010998">
    <property type="entry name" value="Integrase_recombinase_N"/>
</dbReference>
<sequence>MGKRKVFIKTDLTTPEVEHVHDSSGAVVIPLEVIPPKVQTVALHAGRGTANWSFNLSPWYGVGIDSVTYACQRQIERFLDKQDGEKEPATVNTYCQLGLKSFLQYLSMACVALRRELTLSDINREAMDGYLMFLRDGRASTVTQKNKYASAKAILKALCDRGLIRESLGGDDATFPRNPFPGVQHKSKGEQPLPKSQRQAFSLAVKTAVMPIFAHDVTPTSELLAYALLVIALHTGRNTTPLLEMSPDCLRSHPKDDTRFLVLYKRRGHSTSKVAIRADVKSDLGIESMPTVRPSVVRLVNRVIELSKRLREDAPEHLRDRVWLYRMRVPGRGVGEVGAINALTMATLAVAIGLLVKRFKLVDTDGKPLRINVSRLRKTFVNRIYEILDGDVVSTAVAAGNTVDVTAVNYLRPGEDAQKNWRFMGTALVQELLTKTIGATERTPVGRCSDSKNGDYAPKRNGAPCMSFLNCLRCRNYVVTGDDLHRLFSFYWRILRERARMDPIRWRRQLAHIVRLIDRDVVEAGLAKGVFKQAVVDRERERAKHDPHPFWRSDMILSDLAGGAA</sequence>
<dbReference type="Proteomes" id="UP001596084">
    <property type="component" value="Unassembled WGS sequence"/>
</dbReference>
<evidence type="ECO:0000313" key="4">
    <source>
        <dbReference type="Proteomes" id="UP001596084"/>
    </source>
</evidence>
<reference evidence="4" key="1">
    <citation type="journal article" date="2019" name="Int. J. Syst. Evol. Microbiol.">
        <title>The Global Catalogue of Microorganisms (GCM) 10K type strain sequencing project: providing services to taxonomists for standard genome sequencing and annotation.</title>
        <authorList>
            <consortium name="The Broad Institute Genomics Platform"/>
            <consortium name="The Broad Institute Genome Sequencing Center for Infectious Disease"/>
            <person name="Wu L."/>
            <person name="Ma J."/>
        </authorList>
    </citation>
    <scope>NUCLEOTIDE SEQUENCE [LARGE SCALE GENOMIC DNA]</scope>
    <source>
        <strain evidence="4">CGMCC 4.7277</strain>
    </source>
</reference>
<keyword evidence="1" id="KW-0238">DNA-binding</keyword>
<dbReference type="RefSeq" id="WP_068835261.1">
    <property type="nucleotide sequence ID" value="NZ_JBHSMX010000020.1"/>
</dbReference>